<protein>
    <submittedName>
        <fullName evidence="2">Uncharacterized protein</fullName>
    </submittedName>
</protein>
<name>A0A7W8JUZ9_9DEIO</name>
<evidence type="ECO:0000313" key="2">
    <source>
        <dbReference type="EMBL" id="MBB5363681.1"/>
    </source>
</evidence>
<dbReference type="AlphaFoldDB" id="A0A7W8JUZ9"/>
<keyword evidence="3" id="KW-1185">Reference proteome</keyword>
<gene>
    <name evidence="2" type="ORF">HNQ08_002787</name>
</gene>
<organism evidence="2 3">
    <name type="scientific">Deinococcus humi</name>
    <dbReference type="NCBI Taxonomy" id="662880"/>
    <lineage>
        <taxon>Bacteria</taxon>
        <taxon>Thermotogati</taxon>
        <taxon>Deinococcota</taxon>
        <taxon>Deinococci</taxon>
        <taxon>Deinococcales</taxon>
        <taxon>Deinococcaceae</taxon>
        <taxon>Deinococcus</taxon>
    </lineage>
</organism>
<sequence>MTPAPPPLFRFRDLALGVIFVFFLASFQGLPVTSGLGIGFRVVYFWALYLALRHWWAYHRSVAPRRQAHQLALTEQAAQRACALERQQASQALAAAVSPHLPAGLTVTPLDNTGVRLVGESGTRYHVYAQPSGPVSAAETRDQTALARREGATVVRLDLHGGPSTVQGQEIWLHAGVQGLAEQVGFWEAAALNEQAVRQRGHDVEAWALDELESIFATWTVRRGLLMRRGGDVDAVLTRPDGQVFSVDVKSHRGTPSLKAGVLYLGQSEKGGVQSQLHLQAQETGGQAVCWQPEAQYGTLLLGGLLFIGGPASLLQHALEDRP</sequence>
<evidence type="ECO:0000256" key="1">
    <source>
        <dbReference type="SAM" id="Phobius"/>
    </source>
</evidence>
<dbReference type="Proteomes" id="UP000552709">
    <property type="component" value="Unassembled WGS sequence"/>
</dbReference>
<evidence type="ECO:0000313" key="3">
    <source>
        <dbReference type="Proteomes" id="UP000552709"/>
    </source>
</evidence>
<keyword evidence="1" id="KW-1133">Transmembrane helix</keyword>
<keyword evidence="1" id="KW-0472">Membrane</keyword>
<comment type="caution">
    <text evidence="2">The sequence shown here is derived from an EMBL/GenBank/DDBJ whole genome shotgun (WGS) entry which is preliminary data.</text>
</comment>
<reference evidence="2 3" key="1">
    <citation type="submission" date="2020-08" db="EMBL/GenBank/DDBJ databases">
        <title>Genomic Encyclopedia of Type Strains, Phase IV (KMG-IV): sequencing the most valuable type-strain genomes for metagenomic binning, comparative biology and taxonomic classification.</title>
        <authorList>
            <person name="Goeker M."/>
        </authorList>
    </citation>
    <scope>NUCLEOTIDE SEQUENCE [LARGE SCALE GENOMIC DNA]</scope>
    <source>
        <strain evidence="2 3">DSM 27939</strain>
    </source>
</reference>
<keyword evidence="1" id="KW-0812">Transmembrane</keyword>
<dbReference type="RefSeq" id="WP_184133019.1">
    <property type="nucleotide sequence ID" value="NZ_JACHFL010000006.1"/>
</dbReference>
<accession>A0A7W8JUZ9</accession>
<dbReference type="EMBL" id="JACHFL010000006">
    <property type="protein sequence ID" value="MBB5363681.1"/>
    <property type="molecule type" value="Genomic_DNA"/>
</dbReference>
<feature type="transmembrane region" description="Helical" evidence="1">
    <location>
        <begin position="39"/>
        <end position="56"/>
    </location>
</feature>
<proteinExistence type="predicted"/>